<proteinExistence type="predicted"/>
<dbReference type="InterPro" id="IPR052787">
    <property type="entry name" value="MAVS"/>
</dbReference>
<dbReference type="AlphaFoldDB" id="A0A3Q0S8C3"/>
<evidence type="ECO:0000256" key="1">
    <source>
        <dbReference type="ARBA" id="ARBA00022499"/>
    </source>
</evidence>
<dbReference type="PANTHER" id="PTHR21446">
    <property type="entry name" value="DUF3504 DOMAIN-CONTAINING PROTEIN"/>
    <property type="match status" value="1"/>
</dbReference>
<evidence type="ECO:0000256" key="4">
    <source>
        <dbReference type="SAM" id="MobiDB-lite"/>
    </source>
</evidence>
<evidence type="ECO:0000256" key="3">
    <source>
        <dbReference type="ARBA" id="ARBA00022843"/>
    </source>
</evidence>
<feature type="region of interest" description="Disordered" evidence="4">
    <location>
        <begin position="29"/>
        <end position="60"/>
    </location>
</feature>
<feature type="domain" description="ZMYM2-like/QRICH1 C-terminal" evidence="5">
    <location>
        <begin position="177"/>
        <end position="324"/>
    </location>
</feature>
<protein>
    <recommendedName>
        <fullName evidence="5">ZMYM2-like/QRICH1 C-terminal domain-containing protein</fullName>
    </recommendedName>
</protein>
<keyword evidence="1" id="KW-1017">Isopeptide bond</keyword>
<dbReference type="InterPro" id="IPR021893">
    <property type="entry name" value="ZMYM2-like_C"/>
</dbReference>
<feature type="compositionally biased region" description="Basic residues" evidence="4">
    <location>
        <begin position="428"/>
        <end position="437"/>
    </location>
</feature>
<keyword evidence="7" id="KW-1185">Reference proteome</keyword>
<dbReference type="Ensembl" id="ENSACIT00000017171.1">
    <property type="protein sequence ID" value="ENSACIP00000016720.1"/>
    <property type="gene ID" value="ENSACIG00000013030.1"/>
</dbReference>
<feature type="compositionally biased region" description="Basic and acidic residues" evidence="4">
    <location>
        <begin position="44"/>
        <end position="60"/>
    </location>
</feature>
<accession>A0A3Q0S8C3</accession>
<dbReference type="OMA" id="DVTPIFR"/>
<keyword evidence="2" id="KW-0597">Phosphoprotein</keyword>
<dbReference type="GeneTree" id="ENSGT00510000049120"/>
<sequence>MVLGFDHRHATSIGNCIILQCKDSVGQMEEGEADPLGSSIPSGRDSHPEGDLQRSERNKLSENTRLATRYAVRIFREYLSEKAQSPDFETLDKDALCAVLRSFYAEARSKSGQLYSKSSLISIRSSLNRYLNEPPYCRTLDLTKDPELRSANLTLAAVIRRLEEQGAGPVVQKQAITRSDLRKLYESSVFNTDTPFGLLNKVWFETCMYFCTRGRENQRELEEDSFGLAVDEDGRKFVYFKALGPYHKSRSAAWTKKRPDADEDTLPRMYETGTEQCPYASFVRYVSKRNPLCRAFFQRPRDHCCVSDVTWYENKAIGKNLLGTRMQMLSRAAKLSKTYTNHCIGAVSIATLNSIVGAASFKPPTTLYVASETVNAPVPQLSVCLPFLVFTLICIHMDFHLSVHAMQAKHPTNVKIMNINRSASARAEKRRQGRRDRKCSSSNGHLAPKVSCKMELEQDRKWFTWAACSYSHSSSATHICPLTLQVLLCPSLCLGTVSHLSSLLFSAAADFSKVLKLPAQE</sequence>
<evidence type="ECO:0000313" key="7">
    <source>
        <dbReference type="Proteomes" id="UP000261340"/>
    </source>
</evidence>
<name>A0A3Q0S8C3_AMPCI</name>
<feature type="region of interest" description="Disordered" evidence="4">
    <location>
        <begin position="425"/>
        <end position="444"/>
    </location>
</feature>
<dbReference type="STRING" id="61819.ENSACIP00000016720"/>
<evidence type="ECO:0000259" key="5">
    <source>
        <dbReference type="Pfam" id="PF12012"/>
    </source>
</evidence>
<reference evidence="6" key="1">
    <citation type="submission" date="2025-08" db="UniProtKB">
        <authorList>
            <consortium name="Ensembl"/>
        </authorList>
    </citation>
    <scope>IDENTIFICATION</scope>
</reference>
<reference evidence="6" key="2">
    <citation type="submission" date="2025-09" db="UniProtKB">
        <authorList>
            <consortium name="Ensembl"/>
        </authorList>
    </citation>
    <scope>IDENTIFICATION</scope>
</reference>
<dbReference type="Pfam" id="PF12012">
    <property type="entry name" value="DUF3504"/>
    <property type="match status" value="1"/>
</dbReference>
<dbReference type="PANTHER" id="PTHR21446:SF12">
    <property type="entry name" value="POTASSIUM CHANNEL TETRAMERIZATION DOMAIN CONTAINING 1"/>
    <property type="match status" value="1"/>
</dbReference>
<keyword evidence="3" id="KW-0832">Ubl conjugation</keyword>
<dbReference type="Proteomes" id="UP000261340">
    <property type="component" value="Unplaced"/>
</dbReference>
<evidence type="ECO:0000313" key="6">
    <source>
        <dbReference type="Ensembl" id="ENSACIP00000016720.1"/>
    </source>
</evidence>
<organism evidence="6 7">
    <name type="scientific">Amphilophus citrinellus</name>
    <name type="common">Midas cichlid</name>
    <name type="synonym">Cichlasoma citrinellum</name>
    <dbReference type="NCBI Taxonomy" id="61819"/>
    <lineage>
        <taxon>Eukaryota</taxon>
        <taxon>Metazoa</taxon>
        <taxon>Chordata</taxon>
        <taxon>Craniata</taxon>
        <taxon>Vertebrata</taxon>
        <taxon>Euteleostomi</taxon>
        <taxon>Actinopterygii</taxon>
        <taxon>Neopterygii</taxon>
        <taxon>Teleostei</taxon>
        <taxon>Neoteleostei</taxon>
        <taxon>Acanthomorphata</taxon>
        <taxon>Ovalentaria</taxon>
        <taxon>Cichlomorphae</taxon>
        <taxon>Cichliformes</taxon>
        <taxon>Cichlidae</taxon>
        <taxon>New World cichlids</taxon>
        <taxon>Cichlasomatinae</taxon>
        <taxon>Heroini</taxon>
        <taxon>Amphilophus</taxon>
    </lineage>
</organism>
<evidence type="ECO:0000256" key="2">
    <source>
        <dbReference type="ARBA" id="ARBA00022553"/>
    </source>
</evidence>